<proteinExistence type="predicted"/>
<dbReference type="EMBL" id="CAUZMB010000007">
    <property type="protein sequence ID" value="CAK1248406.1"/>
    <property type="molecule type" value="Genomic_DNA"/>
</dbReference>
<accession>A0ABN9YY29</accession>
<organism evidence="1 2">
    <name type="scientific">Fructobacillus evanidus</name>
    <dbReference type="NCBI Taxonomy" id="3064281"/>
    <lineage>
        <taxon>Bacteria</taxon>
        <taxon>Bacillati</taxon>
        <taxon>Bacillota</taxon>
        <taxon>Bacilli</taxon>
        <taxon>Lactobacillales</taxon>
        <taxon>Lactobacillaceae</taxon>
        <taxon>Fructobacillus</taxon>
    </lineage>
</organism>
<dbReference type="RefSeq" id="WP_338344493.1">
    <property type="nucleotide sequence ID" value="NZ_CAUZLH010000013.1"/>
</dbReference>
<keyword evidence="2" id="KW-1185">Reference proteome</keyword>
<sequence length="41" mass="4564">MTNSSEFLNIEEVEPVESLSNARDFVEGFGTGIAIGMFFFM</sequence>
<protein>
    <submittedName>
        <fullName evidence="1">Uncharacterized protein</fullName>
    </submittedName>
</protein>
<gene>
    <name evidence="1" type="ORF">R55214_HHFBAMCI_01181</name>
</gene>
<comment type="caution">
    <text evidence="1">The sequence shown here is derived from an EMBL/GenBank/DDBJ whole genome shotgun (WGS) entry which is preliminary data.</text>
</comment>
<evidence type="ECO:0000313" key="1">
    <source>
        <dbReference type="EMBL" id="CAK1248406.1"/>
    </source>
</evidence>
<reference evidence="1 2" key="1">
    <citation type="submission" date="2023-10" db="EMBL/GenBank/DDBJ databases">
        <authorList>
            <person name="Botero Cardona J."/>
        </authorList>
    </citation>
    <scope>NUCLEOTIDE SEQUENCE [LARGE SCALE GENOMIC DNA]</scope>
    <source>
        <strain evidence="1 2">R-55214</strain>
    </source>
</reference>
<dbReference type="Proteomes" id="UP001314166">
    <property type="component" value="Unassembled WGS sequence"/>
</dbReference>
<name>A0ABN9YY29_9LACO</name>
<evidence type="ECO:0000313" key="2">
    <source>
        <dbReference type="Proteomes" id="UP001314166"/>
    </source>
</evidence>